<dbReference type="EMBL" id="BAVZ01000018">
    <property type="protein sequence ID" value="GAF10068.1"/>
    <property type="molecule type" value="Genomic_DNA"/>
</dbReference>
<keyword evidence="2" id="KW-1185">Reference proteome</keyword>
<evidence type="ECO:0000313" key="2">
    <source>
        <dbReference type="Proteomes" id="UP000019364"/>
    </source>
</evidence>
<organism evidence="1 2">
    <name type="scientific">Paenibacillus pini JCM 16418</name>
    <dbReference type="NCBI Taxonomy" id="1236976"/>
    <lineage>
        <taxon>Bacteria</taxon>
        <taxon>Bacillati</taxon>
        <taxon>Bacillota</taxon>
        <taxon>Bacilli</taxon>
        <taxon>Bacillales</taxon>
        <taxon>Paenibacillaceae</taxon>
        <taxon>Paenibacillus</taxon>
    </lineage>
</organism>
<dbReference type="RefSeq" id="WP_036652201.1">
    <property type="nucleotide sequence ID" value="NZ_BAVZ01000018.1"/>
</dbReference>
<dbReference type="OrthoDB" id="1955171at2"/>
<dbReference type="InterPro" id="IPR025916">
    <property type="entry name" value="YdjO"/>
</dbReference>
<name>W7YSA0_9BACL</name>
<dbReference type="eggNOG" id="ENOG5032YUY">
    <property type="taxonomic scope" value="Bacteria"/>
</dbReference>
<sequence>MYFGKKVIEEIPEAETVIWSCENEGCNGWMRDNFAFEQEPICTQCQSTMVSSVKTLPLVINDHQTKMLRKGTLI</sequence>
<evidence type="ECO:0000313" key="1">
    <source>
        <dbReference type="EMBL" id="GAF10068.1"/>
    </source>
</evidence>
<dbReference type="Pfam" id="PF14169">
    <property type="entry name" value="YdjO"/>
    <property type="match status" value="1"/>
</dbReference>
<accession>W7YSA0</accession>
<reference evidence="1 2" key="1">
    <citation type="journal article" date="2014" name="Genome Announc.">
        <title>Draft Genome Sequence of Paenibacillus pini JCM 16418T, Isolated from the Rhizosphere of Pine Tree.</title>
        <authorList>
            <person name="Yuki M."/>
            <person name="Oshima K."/>
            <person name="Suda W."/>
            <person name="Oshida Y."/>
            <person name="Kitamura K."/>
            <person name="Iida Y."/>
            <person name="Hattori M."/>
            <person name="Ohkuma M."/>
        </authorList>
    </citation>
    <scope>NUCLEOTIDE SEQUENCE [LARGE SCALE GENOMIC DNA]</scope>
    <source>
        <strain evidence="1 2">JCM 16418</strain>
    </source>
</reference>
<proteinExistence type="predicted"/>
<dbReference type="STRING" id="1236976.JCM16418_4241"/>
<dbReference type="AlphaFoldDB" id="W7YSA0"/>
<gene>
    <name evidence="1" type="ORF">JCM16418_4241</name>
</gene>
<comment type="caution">
    <text evidence="1">The sequence shown here is derived from an EMBL/GenBank/DDBJ whole genome shotgun (WGS) entry which is preliminary data.</text>
</comment>
<protein>
    <submittedName>
        <fullName evidence="1">Cold shock protein</fullName>
    </submittedName>
</protein>
<dbReference type="Proteomes" id="UP000019364">
    <property type="component" value="Unassembled WGS sequence"/>
</dbReference>